<dbReference type="Proteomes" id="UP000249123">
    <property type="component" value="Unassembled WGS sequence"/>
</dbReference>
<dbReference type="RefSeq" id="WP_034827398.1">
    <property type="nucleotide sequence ID" value="NZ_AWFB01000036.1"/>
</dbReference>
<proteinExistence type="predicted"/>
<reference evidence="2 3" key="1">
    <citation type="submission" date="2013-04" db="EMBL/GenBank/DDBJ databases">
        <title>Hyphomonas sp. T24B3 Genome Sequencing.</title>
        <authorList>
            <person name="Lai Q."/>
            <person name="Shao Z."/>
        </authorList>
    </citation>
    <scope>NUCLEOTIDE SEQUENCE [LARGE SCALE GENOMIC DNA]</scope>
    <source>
        <strain evidence="2 3">T24B3</strain>
    </source>
</reference>
<gene>
    <name evidence="2" type="ORF">HY3_15345</name>
</gene>
<accession>A0A8B2PPS1</accession>
<evidence type="ECO:0000313" key="2">
    <source>
        <dbReference type="EMBL" id="RAN32171.1"/>
    </source>
</evidence>
<evidence type="ECO:0000313" key="3">
    <source>
        <dbReference type="Proteomes" id="UP000249123"/>
    </source>
</evidence>
<keyword evidence="1" id="KW-0732">Signal</keyword>
<name>A0A8B2PPS1_9PROT</name>
<protein>
    <recommendedName>
        <fullName evidence="4">TonB-dependent receptor plug domain-containing protein</fullName>
    </recommendedName>
</protein>
<comment type="caution">
    <text evidence="2">The sequence shown here is derived from an EMBL/GenBank/DDBJ whole genome shotgun (WGS) entry which is preliminary data.</text>
</comment>
<dbReference type="EMBL" id="AWFB01000036">
    <property type="protein sequence ID" value="RAN32171.1"/>
    <property type="molecule type" value="Genomic_DNA"/>
</dbReference>
<dbReference type="AlphaFoldDB" id="A0A8B2PPS1"/>
<sequence>MRLWTTASCAALALVIPAFAQEEDGSELRQSTVTVTGSLIAGTPEDAALPVDVLTAGELKLEGSPSITELMT</sequence>
<evidence type="ECO:0008006" key="4">
    <source>
        <dbReference type="Google" id="ProtNLM"/>
    </source>
</evidence>
<keyword evidence="3" id="KW-1185">Reference proteome</keyword>
<feature type="signal peptide" evidence="1">
    <location>
        <begin position="1"/>
        <end position="20"/>
    </location>
</feature>
<feature type="chain" id="PRO_5032436216" description="TonB-dependent receptor plug domain-containing protein" evidence="1">
    <location>
        <begin position="21"/>
        <end position="72"/>
    </location>
</feature>
<organism evidence="2 3">
    <name type="scientific">Hyphomonas pacifica</name>
    <dbReference type="NCBI Taxonomy" id="1280941"/>
    <lineage>
        <taxon>Bacteria</taxon>
        <taxon>Pseudomonadati</taxon>
        <taxon>Pseudomonadota</taxon>
        <taxon>Alphaproteobacteria</taxon>
        <taxon>Hyphomonadales</taxon>
        <taxon>Hyphomonadaceae</taxon>
        <taxon>Hyphomonas</taxon>
    </lineage>
</organism>
<evidence type="ECO:0000256" key="1">
    <source>
        <dbReference type="SAM" id="SignalP"/>
    </source>
</evidence>